<feature type="active site" description="Proton donor/acceptor" evidence="6">
    <location>
        <position position="127"/>
    </location>
</feature>
<evidence type="ECO:0000313" key="7">
    <source>
        <dbReference type="EnsemblMetazoa" id="ADIR001198-PA"/>
    </source>
</evidence>
<comment type="similarity">
    <text evidence="6">Belongs to the 2H phosphoesterase superfamily. USB1 family.</text>
</comment>
<dbReference type="Pfam" id="PF09749">
    <property type="entry name" value="HVSL"/>
    <property type="match status" value="2"/>
</dbReference>
<organism evidence="7 8">
    <name type="scientific">Anopheles dirus</name>
    <dbReference type="NCBI Taxonomy" id="7168"/>
    <lineage>
        <taxon>Eukaryota</taxon>
        <taxon>Metazoa</taxon>
        <taxon>Ecdysozoa</taxon>
        <taxon>Arthropoda</taxon>
        <taxon>Hexapoda</taxon>
        <taxon>Insecta</taxon>
        <taxon>Pterygota</taxon>
        <taxon>Neoptera</taxon>
        <taxon>Endopterygota</taxon>
        <taxon>Diptera</taxon>
        <taxon>Nematocera</taxon>
        <taxon>Culicoidea</taxon>
        <taxon>Culicidae</taxon>
        <taxon>Anophelinae</taxon>
        <taxon>Anopheles</taxon>
    </lineage>
</organism>
<proteinExistence type="inferred from homology"/>
<dbReference type="HAMAP" id="MF_03040">
    <property type="entry name" value="USB1"/>
    <property type="match status" value="1"/>
</dbReference>
<evidence type="ECO:0000256" key="3">
    <source>
        <dbReference type="ARBA" id="ARBA00023239"/>
    </source>
</evidence>
<dbReference type="Gene3D" id="3.90.1140.10">
    <property type="entry name" value="Cyclic phosphodiesterase"/>
    <property type="match status" value="2"/>
</dbReference>
<accession>A0A182N0P3</accession>
<sequence length="351" mass="40717">ATVIVCFDVFPDRQNIFPSARLKRAISSNQRSVCSEMDRNSGKVTGGDEAKKLPSPVFRFDDGETDHQDETDHQGRIRSFPHERGNWASFLYIDYKECDGWQTMQDELKALLTETTSLAVEPVDEMHLSLSKTFTIQHHNIAMFVQQLRSRLCHQRPFRLLFGGMQVYVNEERTRTFLGVRVMPHSCPPLEAIVSELDESMRDYRLPVFYETRSFHVSILWCLGDREKEMSEQLEPLRRVFERVYEEEFCDMSRPVRTLSMKCGNKSFVFELAPKHTRPRAGGAGGPVSFHVSILWCLGDREKEMSEQLEPLRRVFEQVYEDELCDMSRPVRTVTLKCGGESYPFLLAPHF</sequence>
<dbReference type="PANTHER" id="PTHR13522">
    <property type="entry name" value="U6 SNRNA PHOSPHODIESTERASE 1"/>
    <property type="match status" value="1"/>
</dbReference>
<keyword evidence="2 6" id="KW-0378">Hydrolase</keyword>
<dbReference type="GO" id="GO:1990838">
    <property type="term" value="F:poly(U)-specific exoribonuclease activity, producing 3' uridine cyclic phosphate ends"/>
    <property type="evidence" value="ECO:0007669"/>
    <property type="project" value="UniProtKB-UniRule"/>
</dbReference>
<keyword evidence="8" id="KW-1185">Reference proteome</keyword>
<evidence type="ECO:0000256" key="5">
    <source>
        <dbReference type="ARBA" id="ARBA00029300"/>
    </source>
</evidence>
<dbReference type="SUPFAM" id="SSF55144">
    <property type="entry name" value="LigT-like"/>
    <property type="match status" value="1"/>
</dbReference>
<evidence type="ECO:0000256" key="2">
    <source>
        <dbReference type="ARBA" id="ARBA00022801"/>
    </source>
</evidence>
<evidence type="ECO:0000256" key="4">
    <source>
        <dbReference type="ARBA" id="ARBA00023242"/>
    </source>
</evidence>
<dbReference type="EC" id="3.1.4.-" evidence="6"/>
<evidence type="ECO:0000256" key="1">
    <source>
        <dbReference type="ARBA" id="ARBA00022722"/>
    </source>
</evidence>
<dbReference type="AlphaFoldDB" id="A0A182N0P3"/>
<name>A0A182N0P3_9DIPT</name>
<evidence type="ECO:0000256" key="6">
    <source>
        <dbReference type="HAMAP-Rule" id="MF_03040"/>
    </source>
</evidence>
<reference evidence="7" key="2">
    <citation type="submission" date="2020-05" db="UniProtKB">
        <authorList>
            <consortium name="EnsemblMetazoa"/>
        </authorList>
    </citation>
    <scope>IDENTIFICATION</scope>
    <source>
        <strain evidence="7">WRAIR2</strain>
    </source>
</reference>
<dbReference type="GO" id="GO:0016829">
    <property type="term" value="F:lyase activity"/>
    <property type="evidence" value="ECO:0007669"/>
    <property type="project" value="UniProtKB-KW"/>
</dbReference>
<comment type="subcellular location">
    <subcellularLocation>
        <location evidence="6">Nucleus</location>
    </subcellularLocation>
</comment>
<keyword evidence="1 6" id="KW-0540">Nuclease</keyword>
<reference evidence="8" key="1">
    <citation type="submission" date="2013-03" db="EMBL/GenBank/DDBJ databases">
        <title>The Genome Sequence of Anopheles dirus WRAIR2.</title>
        <authorList>
            <consortium name="The Broad Institute Genomics Platform"/>
            <person name="Neafsey D.E."/>
            <person name="Walton C."/>
            <person name="Walker B."/>
            <person name="Young S.K."/>
            <person name="Zeng Q."/>
            <person name="Gargeya S."/>
            <person name="Fitzgerald M."/>
            <person name="Haas B."/>
            <person name="Abouelleil A."/>
            <person name="Allen A.W."/>
            <person name="Alvarado L."/>
            <person name="Arachchi H.M."/>
            <person name="Berlin A.M."/>
            <person name="Chapman S.B."/>
            <person name="Gainer-Dewar J."/>
            <person name="Goldberg J."/>
            <person name="Griggs A."/>
            <person name="Gujja S."/>
            <person name="Hansen M."/>
            <person name="Howarth C."/>
            <person name="Imamovic A."/>
            <person name="Ireland A."/>
            <person name="Larimer J."/>
            <person name="McCowan C."/>
            <person name="Murphy C."/>
            <person name="Pearson M."/>
            <person name="Poon T.W."/>
            <person name="Priest M."/>
            <person name="Roberts A."/>
            <person name="Saif S."/>
            <person name="Shea T."/>
            <person name="Sisk P."/>
            <person name="Sykes S."/>
            <person name="Wortman J."/>
            <person name="Nusbaum C."/>
            <person name="Birren B."/>
        </authorList>
    </citation>
    <scope>NUCLEOTIDE SEQUENCE [LARGE SCALE GENOMIC DNA]</scope>
    <source>
        <strain evidence="8">WRAIR2</strain>
    </source>
</reference>
<dbReference type="Proteomes" id="UP000075884">
    <property type="component" value="Unassembled WGS sequence"/>
</dbReference>
<comment type="function">
    <text evidence="6">Phosphodiesterase responsible for the U6 snRNA 3' end processing. Acts as an exoribonuclease (RNase) responsible for trimming the poly(U) tract of the last nucleotides in the pre-U6 snRNA molecule, leading to the formation of mature U6 snRNA.</text>
</comment>
<dbReference type="EnsemblMetazoa" id="ADIR001198-RA">
    <property type="protein sequence ID" value="ADIR001198-PA"/>
    <property type="gene ID" value="ADIR001198"/>
</dbReference>
<keyword evidence="4 6" id="KW-0539">Nucleus</keyword>
<dbReference type="InterPro" id="IPR009097">
    <property type="entry name" value="Cyclic_Pdiesterase"/>
</dbReference>
<keyword evidence="3" id="KW-0456">Lyase</keyword>
<dbReference type="GO" id="GO:0034477">
    <property type="term" value="P:U6 snRNA 3'-end processing"/>
    <property type="evidence" value="ECO:0007669"/>
    <property type="project" value="UniProtKB-UniRule"/>
</dbReference>
<dbReference type="PANTHER" id="PTHR13522:SF3">
    <property type="entry name" value="U6 SNRNA PHOSPHODIESTERASE 1"/>
    <property type="match status" value="1"/>
</dbReference>
<dbReference type="InterPro" id="IPR027521">
    <property type="entry name" value="Usb1"/>
</dbReference>
<dbReference type="VEuPathDB" id="VectorBase:ADIR001198"/>
<feature type="active site" description="Proton donor/acceptor" evidence="6">
    <location>
        <position position="216"/>
    </location>
</feature>
<dbReference type="GO" id="GO:0005634">
    <property type="term" value="C:nucleus"/>
    <property type="evidence" value="ECO:0007669"/>
    <property type="project" value="UniProtKB-SubCell"/>
</dbReference>
<dbReference type="STRING" id="7168.A0A182N0P3"/>
<evidence type="ECO:0000313" key="8">
    <source>
        <dbReference type="Proteomes" id="UP000075884"/>
    </source>
</evidence>
<comment type="catalytic activity">
    <reaction evidence="5">
        <text>a 3'-end uridylyl-uridine-RNA = a 3'-end 2',3'-cyclophospho-uridine-RNA + uridine</text>
        <dbReference type="Rhea" id="RHEA:46052"/>
        <dbReference type="Rhea" id="RHEA-COMP:17384"/>
        <dbReference type="Rhea" id="RHEA-COMP:17385"/>
        <dbReference type="ChEBI" id="CHEBI:16704"/>
        <dbReference type="ChEBI" id="CHEBI:85643"/>
        <dbReference type="ChEBI" id="CHEBI:85644"/>
    </reaction>
    <physiologicalReaction direction="left-to-right" evidence="5">
        <dbReference type="Rhea" id="RHEA:46053"/>
    </physiologicalReaction>
</comment>
<protein>
    <recommendedName>
        <fullName evidence="6">U6 snRNA phosphodiesterase</fullName>
        <ecNumber evidence="6">3.1.4.-</ecNumber>
    </recommendedName>
</protein>